<organism evidence="1 2">
    <name type="scientific">Pararobbsia alpina</name>
    <dbReference type="NCBI Taxonomy" id="621374"/>
    <lineage>
        <taxon>Bacteria</taxon>
        <taxon>Pseudomonadati</taxon>
        <taxon>Pseudomonadota</taxon>
        <taxon>Betaproteobacteria</taxon>
        <taxon>Burkholderiales</taxon>
        <taxon>Burkholderiaceae</taxon>
        <taxon>Pararobbsia</taxon>
    </lineage>
</organism>
<proteinExistence type="predicted"/>
<sequence>MPWKEIGLAGIVIEPSDDLIGFQQKLIDAVAPFTESTGTAAAFVTTTEDPEINQPTIDYVAAYVPNGTGRNFNPHVTVGIASQAYLNKMLEERFAAFAFSPAGVAVYHLGNMGTARKKLSSWESEA</sequence>
<gene>
    <name evidence="1" type="ORF">LMG28138_05798</name>
</gene>
<name>A0A6S7BPC6_9BURK</name>
<dbReference type="EMBL" id="CADIKM010000083">
    <property type="protein sequence ID" value="CAB3806385.1"/>
    <property type="molecule type" value="Genomic_DNA"/>
</dbReference>
<accession>A0A6S7BPC6</accession>
<dbReference type="Proteomes" id="UP000494115">
    <property type="component" value="Unassembled WGS sequence"/>
</dbReference>
<evidence type="ECO:0000313" key="2">
    <source>
        <dbReference type="Proteomes" id="UP000494115"/>
    </source>
</evidence>
<protein>
    <submittedName>
        <fullName evidence="1">Uncharacterized protein</fullName>
    </submittedName>
</protein>
<dbReference type="AlphaFoldDB" id="A0A6S7BPC6"/>
<reference evidence="1 2" key="1">
    <citation type="submission" date="2020-04" db="EMBL/GenBank/DDBJ databases">
        <authorList>
            <person name="De Canck E."/>
        </authorList>
    </citation>
    <scope>NUCLEOTIDE SEQUENCE [LARGE SCALE GENOMIC DNA]</scope>
    <source>
        <strain evidence="1 2">LMG 28138</strain>
    </source>
</reference>
<evidence type="ECO:0000313" key="1">
    <source>
        <dbReference type="EMBL" id="CAB3806385.1"/>
    </source>
</evidence>
<dbReference type="RefSeq" id="WP_217478549.1">
    <property type="nucleotide sequence ID" value="NZ_CADIKM010000083.1"/>
</dbReference>
<keyword evidence="2" id="KW-1185">Reference proteome</keyword>